<gene>
    <name evidence="1" type="ORF">TIFTF001_033997</name>
</gene>
<organism evidence="1 2">
    <name type="scientific">Ficus carica</name>
    <name type="common">Common fig</name>
    <dbReference type="NCBI Taxonomy" id="3494"/>
    <lineage>
        <taxon>Eukaryota</taxon>
        <taxon>Viridiplantae</taxon>
        <taxon>Streptophyta</taxon>
        <taxon>Embryophyta</taxon>
        <taxon>Tracheophyta</taxon>
        <taxon>Spermatophyta</taxon>
        <taxon>Magnoliopsida</taxon>
        <taxon>eudicotyledons</taxon>
        <taxon>Gunneridae</taxon>
        <taxon>Pentapetalae</taxon>
        <taxon>rosids</taxon>
        <taxon>fabids</taxon>
        <taxon>Rosales</taxon>
        <taxon>Moraceae</taxon>
        <taxon>Ficeae</taxon>
        <taxon>Ficus</taxon>
    </lineage>
</organism>
<evidence type="ECO:0000313" key="1">
    <source>
        <dbReference type="EMBL" id="GMN64923.1"/>
    </source>
</evidence>
<reference evidence="1" key="1">
    <citation type="submission" date="2023-07" db="EMBL/GenBank/DDBJ databases">
        <title>draft genome sequence of fig (Ficus carica).</title>
        <authorList>
            <person name="Takahashi T."/>
            <person name="Nishimura K."/>
        </authorList>
    </citation>
    <scope>NUCLEOTIDE SEQUENCE</scope>
</reference>
<proteinExistence type="predicted"/>
<accession>A0AA88J4J2</accession>
<sequence length="221" mass="24454">MCLKPFLSASLTIPSSNPEISDIALLKCLIESSSNESIDFGGRLQNQRRASPFKLCAKSLHIISSSMPVGMHARDSLGQGRLTDLAYIILRIIVLMFIIPRGTRSSGIGEAALEPRGCEQWLVSLEDSRVWLVTSPRCSIPLSILHTGCSSISRQHAWSLWPAGWRFGRLLWMLKLPAEYWDCLAIVPPAVRGCSTWLLCESSVYDGQGTHDGRQTVDTEI</sequence>
<dbReference type="Proteomes" id="UP001187192">
    <property type="component" value="Unassembled WGS sequence"/>
</dbReference>
<evidence type="ECO:0000313" key="2">
    <source>
        <dbReference type="Proteomes" id="UP001187192"/>
    </source>
</evidence>
<keyword evidence="2" id="KW-1185">Reference proteome</keyword>
<comment type="caution">
    <text evidence="1">The sequence shown here is derived from an EMBL/GenBank/DDBJ whole genome shotgun (WGS) entry which is preliminary data.</text>
</comment>
<protein>
    <submittedName>
        <fullName evidence="1">Uncharacterized protein</fullName>
    </submittedName>
</protein>
<dbReference type="EMBL" id="BTGU01000201">
    <property type="protein sequence ID" value="GMN64923.1"/>
    <property type="molecule type" value="Genomic_DNA"/>
</dbReference>
<name>A0AA88J4J2_FICCA</name>
<dbReference type="AlphaFoldDB" id="A0AA88J4J2"/>